<feature type="transmembrane region" description="Helical" evidence="5">
    <location>
        <begin position="88"/>
        <end position="115"/>
    </location>
</feature>
<evidence type="ECO:0000313" key="6">
    <source>
        <dbReference type="EMBL" id="MFD2415479.1"/>
    </source>
</evidence>
<reference evidence="7" key="1">
    <citation type="journal article" date="2019" name="Int. J. Syst. Evol. Microbiol.">
        <title>The Global Catalogue of Microorganisms (GCM) 10K type strain sequencing project: providing services to taxonomists for standard genome sequencing and annotation.</title>
        <authorList>
            <consortium name="The Broad Institute Genomics Platform"/>
            <consortium name="The Broad Institute Genome Sequencing Center for Infectious Disease"/>
            <person name="Wu L."/>
            <person name="Ma J."/>
        </authorList>
    </citation>
    <scope>NUCLEOTIDE SEQUENCE [LARGE SCALE GENOMIC DNA]</scope>
    <source>
        <strain evidence="7">CGMCC 4.7645</strain>
    </source>
</reference>
<comment type="caution">
    <text evidence="6">The sequence shown here is derived from an EMBL/GenBank/DDBJ whole genome shotgun (WGS) entry which is preliminary data.</text>
</comment>
<sequence length="197" mass="21196">MTAALYVDRDSVVHRVPPGGKLVALVAVGTAVFLVGDWRILAGILTAVVVLYRCARVPWQVMLRSLCPALVSMIFVVVAGLLDGWLTAALVALRLATLVLLAGVITLTTHTSAMLESLERALRPLRRAGVNPAKVSLALSLALRFIPVIAQIVLEVREAQRVRGMERNLFAVALPVVIRTLRMADDIADAVDARSFG</sequence>
<evidence type="ECO:0000256" key="4">
    <source>
        <dbReference type="ARBA" id="ARBA00023136"/>
    </source>
</evidence>
<evidence type="ECO:0000313" key="7">
    <source>
        <dbReference type="Proteomes" id="UP001597417"/>
    </source>
</evidence>
<keyword evidence="4 5" id="KW-0472">Membrane</keyword>
<dbReference type="InterPro" id="IPR003339">
    <property type="entry name" value="ABC/ECF_trnsptr_transmembrane"/>
</dbReference>
<feature type="transmembrane region" description="Helical" evidence="5">
    <location>
        <begin position="63"/>
        <end position="82"/>
    </location>
</feature>
<gene>
    <name evidence="6" type="ORF">ACFSXZ_03965</name>
</gene>
<keyword evidence="2 5" id="KW-0812">Transmembrane</keyword>
<organism evidence="6 7">
    <name type="scientific">Amycolatopsis pigmentata</name>
    <dbReference type="NCBI Taxonomy" id="450801"/>
    <lineage>
        <taxon>Bacteria</taxon>
        <taxon>Bacillati</taxon>
        <taxon>Actinomycetota</taxon>
        <taxon>Actinomycetes</taxon>
        <taxon>Pseudonocardiales</taxon>
        <taxon>Pseudonocardiaceae</taxon>
        <taxon>Amycolatopsis</taxon>
    </lineage>
</organism>
<evidence type="ECO:0000256" key="1">
    <source>
        <dbReference type="ARBA" id="ARBA00004141"/>
    </source>
</evidence>
<comment type="subcellular location">
    <subcellularLocation>
        <location evidence="1">Membrane</location>
        <topology evidence="1">Multi-pass membrane protein</topology>
    </subcellularLocation>
</comment>
<accession>A0ABW5FKD8</accession>
<evidence type="ECO:0000256" key="3">
    <source>
        <dbReference type="ARBA" id="ARBA00022989"/>
    </source>
</evidence>
<evidence type="ECO:0000256" key="5">
    <source>
        <dbReference type="SAM" id="Phobius"/>
    </source>
</evidence>
<dbReference type="Pfam" id="PF02361">
    <property type="entry name" value="CbiQ"/>
    <property type="match status" value="1"/>
</dbReference>
<evidence type="ECO:0000256" key="2">
    <source>
        <dbReference type="ARBA" id="ARBA00022692"/>
    </source>
</evidence>
<protein>
    <submittedName>
        <fullName evidence="6">Energy-coupling factor transporter transmembrane component T family protein</fullName>
    </submittedName>
</protein>
<dbReference type="EMBL" id="JBHUKR010000004">
    <property type="protein sequence ID" value="MFD2415479.1"/>
    <property type="molecule type" value="Genomic_DNA"/>
</dbReference>
<dbReference type="Proteomes" id="UP001597417">
    <property type="component" value="Unassembled WGS sequence"/>
</dbReference>
<keyword evidence="3 5" id="KW-1133">Transmembrane helix</keyword>
<feature type="transmembrane region" description="Helical" evidence="5">
    <location>
        <begin position="22"/>
        <end position="51"/>
    </location>
</feature>
<name>A0ABW5FKD8_9PSEU</name>
<keyword evidence="7" id="KW-1185">Reference proteome</keyword>
<dbReference type="PANTHER" id="PTHR33514:SF13">
    <property type="entry name" value="PROTEIN ABCI12, CHLOROPLASTIC"/>
    <property type="match status" value="1"/>
</dbReference>
<proteinExistence type="predicted"/>
<dbReference type="PANTHER" id="PTHR33514">
    <property type="entry name" value="PROTEIN ABCI12, CHLOROPLASTIC"/>
    <property type="match status" value="1"/>
</dbReference>
<dbReference type="RefSeq" id="WP_378261307.1">
    <property type="nucleotide sequence ID" value="NZ_JBHUKR010000004.1"/>
</dbReference>
<dbReference type="CDD" id="cd16914">
    <property type="entry name" value="EcfT"/>
    <property type="match status" value="1"/>
</dbReference>